<gene>
    <name evidence="11" type="ORF">WH87_00415</name>
</gene>
<reference evidence="11 12" key="1">
    <citation type="submission" date="2015-03" db="EMBL/GenBank/DDBJ databases">
        <authorList>
            <person name="Lepp D."/>
            <person name="Hassan Y.I."/>
            <person name="Li X.-Z."/>
            <person name="Zhou T."/>
        </authorList>
    </citation>
    <scope>NUCLEOTIDE SEQUENCE [LARGE SCALE GENOMIC DNA]</scope>
    <source>
        <strain evidence="11 12">E84</strain>
    </source>
</reference>
<dbReference type="InterPro" id="IPR003439">
    <property type="entry name" value="ABC_transporter-like_ATP-bd"/>
</dbReference>
<evidence type="ECO:0000313" key="12">
    <source>
        <dbReference type="Proteomes" id="UP000033411"/>
    </source>
</evidence>
<dbReference type="GO" id="GO:0015833">
    <property type="term" value="P:peptide transport"/>
    <property type="evidence" value="ECO:0007669"/>
    <property type="project" value="InterPro"/>
</dbReference>
<dbReference type="GO" id="GO:0016887">
    <property type="term" value="F:ATP hydrolysis activity"/>
    <property type="evidence" value="ECO:0007669"/>
    <property type="project" value="InterPro"/>
</dbReference>
<evidence type="ECO:0000256" key="5">
    <source>
        <dbReference type="ARBA" id="ARBA00022519"/>
    </source>
</evidence>
<dbReference type="GO" id="GO:0005886">
    <property type="term" value="C:plasma membrane"/>
    <property type="evidence" value="ECO:0007669"/>
    <property type="project" value="UniProtKB-SubCell"/>
</dbReference>
<dbReference type="PATRIC" id="fig|1293439.3.peg.90"/>
<dbReference type="NCBIfam" id="TIGR01727">
    <property type="entry name" value="oligo_HPY"/>
    <property type="match status" value="1"/>
</dbReference>
<dbReference type="PANTHER" id="PTHR43297">
    <property type="entry name" value="OLIGOPEPTIDE TRANSPORT ATP-BINDING PROTEIN APPD"/>
    <property type="match status" value="1"/>
</dbReference>
<keyword evidence="8" id="KW-1278">Translocase</keyword>
<dbReference type="GO" id="GO:0005524">
    <property type="term" value="F:ATP binding"/>
    <property type="evidence" value="ECO:0007669"/>
    <property type="project" value="UniProtKB-KW"/>
</dbReference>
<dbReference type="InterPro" id="IPR013563">
    <property type="entry name" value="Oligopep_ABC_C"/>
</dbReference>
<evidence type="ECO:0000256" key="9">
    <source>
        <dbReference type="ARBA" id="ARBA00023136"/>
    </source>
</evidence>
<keyword evidence="6" id="KW-0547">Nucleotide-binding</keyword>
<evidence type="ECO:0000256" key="4">
    <source>
        <dbReference type="ARBA" id="ARBA00022475"/>
    </source>
</evidence>
<comment type="caution">
    <text evidence="11">The sequence shown here is derived from an EMBL/GenBank/DDBJ whole genome shotgun (WGS) entry which is preliminary data.</text>
</comment>
<dbReference type="InterPro" id="IPR003593">
    <property type="entry name" value="AAA+_ATPase"/>
</dbReference>
<organism evidence="11 12">
    <name type="scientific">Devosia epidermidihirudinis</name>
    <dbReference type="NCBI Taxonomy" id="1293439"/>
    <lineage>
        <taxon>Bacteria</taxon>
        <taxon>Pseudomonadati</taxon>
        <taxon>Pseudomonadota</taxon>
        <taxon>Alphaproteobacteria</taxon>
        <taxon>Hyphomicrobiales</taxon>
        <taxon>Devosiaceae</taxon>
        <taxon>Devosia</taxon>
    </lineage>
</organism>
<keyword evidence="3" id="KW-0813">Transport</keyword>
<keyword evidence="4" id="KW-1003">Cell membrane</keyword>
<keyword evidence="12" id="KW-1185">Reference proteome</keyword>
<dbReference type="FunFam" id="3.40.50.300:FF:000016">
    <property type="entry name" value="Oligopeptide ABC transporter ATP-binding component"/>
    <property type="match status" value="1"/>
</dbReference>
<evidence type="ECO:0000256" key="2">
    <source>
        <dbReference type="ARBA" id="ARBA00005417"/>
    </source>
</evidence>
<evidence type="ECO:0000259" key="10">
    <source>
        <dbReference type="PROSITE" id="PS50893"/>
    </source>
</evidence>
<proteinExistence type="inferred from homology"/>
<evidence type="ECO:0000256" key="3">
    <source>
        <dbReference type="ARBA" id="ARBA00022448"/>
    </source>
</evidence>
<dbReference type="SMART" id="SM00382">
    <property type="entry name" value="AAA"/>
    <property type="match status" value="1"/>
</dbReference>
<keyword evidence="7" id="KW-0067">ATP-binding</keyword>
<keyword evidence="5" id="KW-0997">Cell inner membrane</keyword>
<dbReference type="InterPro" id="IPR050388">
    <property type="entry name" value="ABC_Ni/Peptide_Import"/>
</dbReference>
<dbReference type="PROSITE" id="PS50893">
    <property type="entry name" value="ABC_TRANSPORTER_2"/>
    <property type="match status" value="1"/>
</dbReference>
<evidence type="ECO:0000313" key="11">
    <source>
        <dbReference type="EMBL" id="KKC41453.1"/>
    </source>
</evidence>
<dbReference type="GO" id="GO:0055085">
    <property type="term" value="P:transmembrane transport"/>
    <property type="evidence" value="ECO:0007669"/>
    <property type="project" value="UniProtKB-ARBA"/>
</dbReference>
<evidence type="ECO:0000256" key="7">
    <source>
        <dbReference type="ARBA" id="ARBA00022840"/>
    </source>
</evidence>
<evidence type="ECO:0000256" key="8">
    <source>
        <dbReference type="ARBA" id="ARBA00022967"/>
    </source>
</evidence>
<dbReference type="Pfam" id="PF08352">
    <property type="entry name" value="oligo_HPY"/>
    <property type="match status" value="1"/>
</dbReference>
<accession>A0A0F5QL71</accession>
<sequence length="343" mass="37395">MTGRNMSEPLIEIEGLVTEFRTEGGVVRAVNGIDFSIPKGGTVAVLGESGCGKSVTGQCLLNLVRKPGYIASGSIRYHGGDKPVDITKLKPTSEAMRKLRGPEIAMIFQEPMTSFDPLFTVGEQIIEMLMAHQRFPNRREAREHAIEMLRKVRLPSPEIIVDRYPHQLSGGMRQRVMIALALSCGPKLLIADEPTTALDVTTESQILDLLRQLQGEMDMAMMFITHDLAVASEIADEVVVMYLGYIVERGPVAEVLSAPQHPYTQALLDSIPKLTDSASTRLNAIQGMVPTPDQMPSGCPFHTRCTKFMAGLCDQKLPGLYESSAGHVARCFLADPQFAGAAA</sequence>
<comment type="similarity">
    <text evidence="2">Belongs to the ABC transporter superfamily.</text>
</comment>
<name>A0A0F5QL71_9HYPH</name>
<evidence type="ECO:0000256" key="6">
    <source>
        <dbReference type="ARBA" id="ARBA00022741"/>
    </source>
</evidence>
<dbReference type="Gene3D" id="3.40.50.300">
    <property type="entry name" value="P-loop containing nucleotide triphosphate hydrolases"/>
    <property type="match status" value="1"/>
</dbReference>
<dbReference type="PANTHER" id="PTHR43297:SF14">
    <property type="entry name" value="ATPASE AAA-TYPE CORE DOMAIN-CONTAINING PROTEIN"/>
    <property type="match status" value="1"/>
</dbReference>
<dbReference type="EMBL" id="LANJ01000001">
    <property type="protein sequence ID" value="KKC41453.1"/>
    <property type="molecule type" value="Genomic_DNA"/>
</dbReference>
<keyword evidence="9" id="KW-0472">Membrane</keyword>
<dbReference type="AlphaFoldDB" id="A0A0F5QL71"/>
<dbReference type="InterPro" id="IPR017871">
    <property type="entry name" value="ABC_transporter-like_CS"/>
</dbReference>
<dbReference type="STRING" id="1293439.WH87_00415"/>
<dbReference type="SUPFAM" id="SSF52540">
    <property type="entry name" value="P-loop containing nucleoside triphosphate hydrolases"/>
    <property type="match status" value="1"/>
</dbReference>
<protein>
    <submittedName>
        <fullName evidence="11">Peptide ABC transporter ATPase</fullName>
    </submittedName>
</protein>
<dbReference type="InterPro" id="IPR027417">
    <property type="entry name" value="P-loop_NTPase"/>
</dbReference>
<feature type="domain" description="ABC transporter" evidence="10">
    <location>
        <begin position="11"/>
        <end position="268"/>
    </location>
</feature>
<evidence type="ECO:0000256" key="1">
    <source>
        <dbReference type="ARBA" id="ARBA00004417"/>
    </source>
</evidence>
<dbReference type="Pfam" id="PF00005">
    <property type="entry name" value="ABC_tran"/>
    <property type="match status" value="1"/>
</dbReference>
<dbReference type="PROSITE" id="PS00211">
    <property type="entry name" value="ABC_TRANSPORTER_1"/>
    <property type="match status" value="1"/>
</dbReference>
<dbReference type="Proteomes" id="UP000033411">
    <property type="component" value="Unassembled WGS sequence"/>
</dbReference>
<dbReference type="CDD" id="cd03257">
    <property type="entry name" value="ABC_NikE_OppD_transporters"/>
    <property type="match status" value="1"/>
</dbReference>
<comment type="subcellular location">
    <subcellularLocation>
        <location evidence="1">Cell inner membrane</location>
        <topology evidence="1">Peripheral membrane protein</topology>
    </subcellularLocation>
</comment>